<dbReference type="Proteomes" id="UP000285773">
    <property type="component" value="Unassembled WGS sequence"/>
</dbReference>
<dbReference type="EC" id="2.3.1.266" evidence="1"/>
<proteinExistence type="inferred from homology"/>
<comment type="caution">
    <text evidence="3">The sequence shown here is derived from an EMBL/GenBank/DDBJ whole genome shotgun (WGS) entry which is preliminary data.</text>
</comment>
<dbReference type="AlphaFoldDB" id="A0A414CNB3"/>
<feature type="domain" description="N-acetyltransferase" evidence="2">
    <location>
        <begin position="4"/>
        <end position="143"/>
    </location>
</feature>
<dbReference type="Gene3D" id="3.40.630.30">
    <property type="match status" value="1"/>
</dbReference>
<comment type="catalytic activity">
    <reaction evidence="1">
        <text>N-terminal L-alanyl-[ribosomal protein bS18] + acetyl-CoA = N-terminal N(alpha)-acetyl-L-alanyl-[ribosomal protein bS18] + CoA + H(+)</text>
        <dbReference type="Rhea" id="RHEA:43756"/>
        <dbReference type="Rhea" id="RHEA-COMP:10676"/>
        <dbReference type="Rhea" id="RHEA-COMP:10677"/>
        <dbReference type="ChEBI" id="CHEBI:15378"/>
        <dbReference type="ChEBI" id="CHEBI:57287"/>
        <dbReference type="ChEBI" id="CHEBI:57288"/>
        <dbReference type="ChEBI" id="CHEBI:64718"/>
        <dbReference type="ChEBI" id="CHEBI:83683"/>
        <dbReference type="EC" id="2.3.1.266"/>
    </reaction>
</comment>
<dbReference type="RefSeq" id="WP_118095579.1">
    <property type="nucleotide sequence ID" value="NZ_JASGZZ010000002.1"/>
</dbReference>
<dbReference type="CDD" id="cd04301">
    <property type="entry name" value="NAT_SF"/>
    <property type="match status" value="1"/>
</dbReference>
<sequence>MMKGTIRKGSVQDAAAILAVMEDVYEASPWKLEQIEADLEKESTSYFLAVDEGQVLGFVAIQESLYEAEVLQIAVKRAFQGQGLAQQLLAQLPDQKEIFLEVRVSNQPAQGLYKKMHFEEIARRKNYYHDPIEDAVIMKRNPNER</sequence>
<dbReference type="InterPro" id="IPR050276">
    <property type="entry name" value="MshD_Acetyltransferase"/>
</dbReference>
<evidence type="ECO:0000313" key="4">
    <source>
        <dbReference type="Proteomes" id="UP000285773"/>
    </source>
</evidence>
<dbReference type="PANTHER" id="PTHR43617:SF20">
    <property type="entry name" value="N-ALPHA-ACETYLTRANSFERASE RIMI"/>
    <property type="match status" value="1"/>
</dbReference>
<dbReference type="Pfam" id="PF00583">
    <property type="entry name" value="Acetyltransf_1"/>
    <property type="match status" value="1"/>
</dbReference>
<dbReference type="InterPro" id="IPR006464">
    <property type="entry name" value="AcTrfase_RimI/Ard1"/>
</dbReference>
<dbReference type="InterPro" id="IPR000182">
    <property type="entry name" value="GNAT_dom"/>
</dbReference>
<evidence type="ECO:0000259" key="2">
    <source>
        <dbReference type="PROSITE" id="PS51186"/>
    </source>
</evidence>
<comment type="similarity">
    <text evidence="1">Belongs to the acetyltransferase family. RimI subfamily.</text>
</comment>
<dbReference type="NCBIfam" id="TIGR01575">
    <property type="entry name" value="rimI"/>
    <property type="match status" value="1"/>
</dbReference>
<evidence type="ECO:0000313" key="3">
    <source>
        <dbReference type="EMBL" id="RHC96421.1"/>
    </source>
</evidence>
<keyword evidence="3" id="KW-0808">Transferase</keyword>
<dbReference type="GO" id="GO:0005737">
    <property type="term" value="C:cytoplasm"/>
    <property type="evidence" value="ECO:0007669"/>
    <property type="project" value="UniProtKB-SubCell"/>
</dbReference>
<dbReference type="PROSITE" id="PS51186">
    <property type="entry name" value="GNAT"/>
    <property type="match status" value="1"/>
</dbReference>
<keyword evidence="1" id="KW-0963">Cytoplasm</keyword>
<comment type="function">
    <text evidence="1">Acetylates the N-terminal alanine of ribosomal protein bS18.</text>
</comment>
<dbReference type="EMBL" id="QSIO01000001">
    <property type="protein sequence ID" value="RHC96421.1"/>
    <property type="molecule type" value="Genomic_DNA"/>
</dbReference>
<dbReference type="GO" id="GO:0008999">
    <property type="term" value="F:protein-N-terminal-alanine acetyltransferase activity"/>
    <property type="evidence" value="ECO:0007669"/>
    <property type="project" value="UniProtKB-EC"/>
</dbReference>
<gene>
    <name evidence="3" type="primary">rimI</name>
    <name evidence="3" type="ORF">DW820_04685</name>
</gene>
<protein>
    <recommendedName>
        <fullName evidence="1">[Ribosomal protein bS18]-alanine N-acetyltransferase</fullName>
        <ecNumber evidence="1">2.3.1.266</ecNumber>
    </recommendedName>
</protein>
<accession>A0A414CNB3</accession>
<evidence type="ECO:0000256" key="1">
    <source>
        <dbReference type="RuleBase" id="RU363094"/>
    </source>
</evidence>
<organism evidence="3 4">
    <name type="scientific">Streptococcus parasanguinis</name>
    <dbReference type="NCBI Taxonomy" id="1318"/>
    <lineage>
        <taxon>Bacteria</taxon>
        <taxon>Bacillati</taxon>
        <taxon>Bacillota</taxon>
        <taxon>Bacilli</taxon>
        <taxon>Lactobacillales</taxon>
        <taxon>Streptococcaceae</taxon>
        <taxon>Streptococcus</taxon>
    </lineage>
</organism>
<name>A0A414CNB3_STRPA</name>
<dbReference type="PANTHER" id="PTHR43617">
    <property type="entry name" value="L-AMINO ACID N-ACETYLTRANSFERASE"/>
    <property type="match status" value="1"/>
</dbReference>
<dbReference type="InterPro" id="IPR016181">
    <property type="entry name" value="Acyl_CoA_acyltransferase"/>
</dbReference>
<dbReference type="SUPFAM" id="SSF55729">
    <property type="entry name" value="Acyl-CoA N-acyltransferases (Nat)"/>
    <property type="match status" value="1"/>
</dbReference>
<comment type="subcellular location">
    <subcellularLocation>
        <location evidence="1">Cytoplasm</location>
    </subcellularLocation>
</comment>
<reference evidence="3 4" key="1">
    <citation type="submission" date="2018-08" db="EMBL/GenBank/DDBJ databases">
        <title>A genome reference for cultivated species of the human gut microbiota.</title>
        <authorList>
            <person name="Zou Y."/>
            <person name="Xue W."/>
            <person name="Luo G."/>
        </authorList>
    </citation>
    <scope>NUCLEOTIDE SEQUENCE [LARGE SCALE GENOMIC DNA]</scope>
    <source>
        <strain evidence="3 4">AM33-3BH</strain>
    </source>
</reference>